<feature type="chain" id="PRO_5045767131" evidence="1">
    <location>
        <begin position="23"/>
        <end position="55"/>
    </location>
</feature>
<name>A0ABU5KJ59_9BACL</name>
<keyword evidence="3" id="KW-1185">Reference proteome</keyword>
<dbReference type="EMBL" id="JAXQNN010000001">
    <property type="protein sequence ID" value="MDZ5711289.1"/>
    <property type="molecule type" value="Genomic_DNA"/>
</dbReference>
<evidence type="ECO:0000256" key="1">
    <source>
        <dbReference type="SAM" id="SignalP"/>
    </source>
</evidence>
<comment type="caution">
    <text evidence="2">The sequence shown here is derived from an EMBL/GenBank/DDBJ whole genome shotgun (WGS) entry which is preliminary data.</text>
</comment>
<accession>A0ABU5KJ59</accession>
<reference evidence="2 3" key="1">
    <citation type="submission" date="2023-12" db="EMBL/GenBank/DDBJ databases">
        <title>Jeotgalibacillus haloalkaliphilus sp. nov., a novel salt-tolerant bacteria, isolated from the estuary of the Fenhe River into the Yellow River.</title>
        <authorList>
            <person name="Li Y."/>
        </authorList>
    </citation>
    <scope>NUCLEOTIDE SEQUENCE [LARGE SCALE GENOMIC DNA]</scope>
    <source>
        <strain evidence="2 3">HH7-29</strain>
    </source>
</reference>
<proteinExistence type="predicted"/>
<gene>
    <name evidence="2" type="ORF">UFB30_03595</name>
</gene>
<dbReference type="Proteomes" id="UP001292084">
    <property type="component" value="Unassembled WGS sequence"/>
</dbReference>
<keyword evidence="1" id="KW-0732">Signal</keyword>
<protein>
    <submittedName>
        <fullName evidence="2">Uncharacterized protein</fullName>
    </submittedName>
</protein>
<feature type="signal peptide" evidence="1">
    <location>
        <begin position="1"/>
        <end position="22"/>
    </location>
</feature>
<evidence type="ECO:0000313" key="2">
    <source>
        <dbReference type="EMBL" id="MDZ5711289.1"/>
    </source>
</evidence>
<evidence type="ECO:0000313" key="3">
    <source>
        <dbReference type="Proteomes" id="UP001292084"/>
    </source>
</evidence>
<sequence length="55" mass="5740">MNKLKKASASLLIALSLVGAFGTFNIGSETESVNLAGTRDVFTPHVDRIVLPPAA</sequence>
<dbReference type="RefSeq" id="WP_322420298.1">
    <property type="nucleotide sequence ID" value="NZ_JAXQNN010000001.1"/>
</dbReference>
<organism evidence="2 3">
    <name type="scientific">Jeotgalibacillus haloalkalitolerans</name>
    <dbReference type="NCBI Taxonomy" id="3104292"/>
    <lineage>
        <taxon>Bacteria</taxon>
        <taxon>Bacillati</taxon>
        <taxon>Bacillota</taxon>
        <taxon>Bacilli</taxon>
        <taxon>Bacillales</taxon>
        <taxon>Caryophanaceae</taxon>
        <taxon>Jeotgalibacillus</taxon>
    </lineage>
</organism>